<dbReference type="EMBL" id="JAGTJJ010000043">
    <property type="protein sequence ID" value="MDC3986716.1"/>
    <property type="molecule type" value="Genomic_DNA"/>
</dbReference>
<dbReference type="AlphaFoldDB" id="A0A9X3XEU1"/>
<keyword evidence="4" id="KW-1185">Reference proteome</keyword>
<feature type="chain" id="PRO_5040991801" description="Lipoprotein" evidence="2">
    <location>
        <begin position="16"/>
        <end position="263"/>
    </location>
</feature>
<evidence type="ECO:0000256" key="2">
    <source>
        <dbReference type="SAM" id="SignalP"/>
    </source>
</evidence>
<evidence type="ECO:0000313" key="3">
    <source>
        <dbReference type="EMBL" id="MDC3986716.1"/>
    </source>
</evidence>
<sequence>MQPIVALLLTSFALAASTLCACKPAPPPEPRPSVGAPRPPAAAPAEPPAAAVAEPQDEADARCKCPAEPSVAAEVTVDAAADETVDAERGARAQRELPKALAARLRAALPEHRAACDVARSGPCTLHGDLDGDGVLDDVVLVRSRAGAGGIAILWGKGAAELLGGGRRGQCWTRTEVPDVDGSPGATPCATEIDADLGWLARWELRPRKLRNDVPVLVGRIGGRTVESPAKGALGDGLLLDGGDAAAVLYRTADGWTLMHLGF</sequence>
<comment type="caution">
    <text evidence="3">The sequence shown here is derived from an EMBL/GenBank/DDBJ whole genome shotgun (WGS) entry which is preliminary data.</text>
</comment>
<keyword evidence="2" id="KW-0732">Signal</keyword>
<reference evidence="3 4" key="1">
    <citation type="submission" date="2021-04" db="EMBL/GenBank/DDBJ databases">
        <title>Genome analysis of Polyangium sp.</title>
        <authorList>
            <person name="Li Y."/>
            <person name="Wang J."/>
        </authorList>
    </citation>
    <scope>NUCLEOTIDE SEQUENCE [LARGE SCALE GENOMIC DNA]</scope>
    <source>
        <strain evidence="3 4">SDU14</strain>
    </source>
</reference>
<dbReference type="RefSeq" id="WP_272426307.1">
    <property type="nucleotide sequence ID" value="NZ_JAGTJJ010000043.1"/>
</dbReference>
<feature type="region of interest" description="Disordered" evidence="1">
    <location>
        <begin position="25"/>
        <end position="60"/>
    </location>
</feature>
<dbReference type="Proteomes" id="UP001151081">
    <property type="component" value="Unassembled WGS sequence"/>
</dbReference>
<feature type="compositionally biased region" description="Pro residues" evidence="1">
    <location>
        <begin position="25"/>
        <end position="47"/>
    </location>
</feature>
<accession>A0A9X3XEU1</accession>
<evidence type="ECO:0000313" key="4">
    <source>
        <dbReference type="Proteomes" id="UP001151081"/>
    </source>
</evidence>
<gene>
    <name evidence="3" type="ORF">KEG57_39955</name>
</gene>
<feature type="signal peptide" evidence="2">
    <location>
        <begin position="1"/>
        <end position="15"/>
    </location>
</feature>
<organism evidence="3 4">
    <name type="scientific">Polyangium jinanense</name>
    <dbReference type="NCBI Taxonomy" id="2829994"/>
    <lineage>
        <taxon>Bacteria</taxon>
        <taxon>Pseudomonadati</taxon>
        <taxon>Myxococcota</taxon>
        <taxon>Polyangia</taxon>
        <taxon>Polyangiales</taxon>
        <taxon>Polyangiaceae</taxon>
        <taxon>Polyangium</taxon>
    </lineage>
</organism>
<evidence type="ECO:0000256" key="1">
    <source>
        <dbReference type="SAM" id="MobiDB-lite"/>
    </source>
</evidence>
<proteinExistence type="predicted"/>
<evidence type="ECO:0008006" key="5">
    <source>
        <dbReference type="Google" id="ProtNLM"/>
    </source>
</evidence>
<name>A0A9X3XEU1_9BACT</name>
<protein>
    <recommendedName>
        <fullName evidence="5">Lipoprotein</fullName>
    </recommendedName>
</protein>